<dbReference type="Proteomes" id="UP001327560">
    <property type="component" value="Chromosome 2"/>
</dbReference>
<dbReference type="SMART" id="SM00336">
    <property type="entry name" value="BBOX"/>
    <property type="match status" value="2"/>
</dbReference>
<evidence type="ECO:0000256" key="4">
    <source>
        <dbReference type="ARBA" id="ARBA00022737"/>
    </source>
</evidence>
<keyword evidence="7 9" id="KW-0539">Nucleus</keyword>
<comment type="similarity">
    <text evidence="2">Belongs to the CONSTANS family.</text>
</comment>
<dbReference type="EMBL" id="CP136891">
    <property type="protein sequence ID" value="WOK96007.1"/>
    <property type="molecule type" value="Genomic_DNA"/>
</dbReference>
<evidence type="ECO:0000256" key="5">
    <source>
        <dbReference type="ARBA" id="ARBA00022771"/>
    </source>
</evidence>
<evidence type="ECO:0000259" key="12">
    <source>
        <dbReference type="PROSITE" id="PS51017"/>
    </source>
</evidence>
<evidence type="ECO:0000313" key="14">
    <source>
        <dbReference type="Proteomes" id="UP001327560"/>
    </source>
</evidence>
<keyword evidence="4" id="KW-0677">Repeat</keyword>
<keyword evidence="6" id="KW-0862">Zinc</keyword>
<dbReference type="PANTHER" id="PTHR31717">
    <property type="entry name" value="ZINC FINGER PROTEIN CONSTANS-LIKE 10"/>
    <property type="match status" value="1"/>
</dbReference>
<feature type="domain" description="B box-type" evidence="11">
    <location>
        <begin position="35"/>
        <end position="82"/>
    </location>
</feature>
<feature type="domain" description="CCT" evidence="12">
    <location>
        <begin position="355"/>
        <end position="397"/>
    </location>
</feature>
<evidence type="ECO:0000259" key="11">
    <source>
        <dbReference type="PROSITE" id="PS50119"/>
    </source>
</evidence>
<evidence type="ECO:0000256" key="9">
    <source>
        <dbReference type="PROSITE-ProRule" id="PRU00357"/>
    </source>
</evidence>
<evidence type="ECO:0000256" key="7">
    <source>
        <dbReference type="ARBA" id="ARBA00023242"/>
    </source>
</evidence>
<feature type="region of interest" description="Disordered" evidence="10">
    <location>
        <begin position="1"/>
        <end position="33"/>
    </location>
</feature>
<gene>
    <name evidence="13" type="ORF">Cni_G04714</name>
</gene>
<evidence type="ECO:0000256" key="2">
    <source>
        <dbReference type="ARBA" id="ARBA00010024"/>
    </source>
</evidence>
<dbReference type="PROSITE" id="PS51017">
    <property type="entry name" value="CCT"/>
    <property type="match status" value="1"/>
</dbReference>
<dbReference type="InterPro" id="IPR000315">
    <property type="entry name" value="Znf_B-box"/>
</dbReference>
<evidence type="ECO:0000256" key="3">
    <source>
        <dbReference type="ARBA" id="ARBA00022723"/>
    </source>
</evidence>
<protein>
    <recommendedName>
        <fullName evidence="15">Zinc finger protein CONSTANS-LIKE 13</fullName>
    </recommendedName>
</protein>
<dbReference type="PROSITE" id="PS50119">
    <property type="entry name" value="ZF_BBOX"/>
    <property type="match status" value="1"/>
</dbReference>
<dbReference type="PANTHER" id="PTHR31717:SF45">
    <property type="entry name" value="ZINC FINGER PROTEIN CONSTANS-LIKE 14-RELATED"/>
    <property type="match status" value="1"/>
</dbReference>
<keyword evidence="5 8" id="KW-0863">Zinc-finger</keyword>
<keyword evidence="14" id="KW-1185">Reference proteome</keyword>
<name>A0AAQ3Q4Q9_9LILI</name>
<reference evidence="13 14" key="1">
    <citation type="submission" date="2023-10" db="EMBL/GenBank/DDBJ databases">
        <title>Chromosome-scale genome assembly provides insights into flower coloration mechanisms of Canna indica.</title>
        <authorList>
            <person name="Li C."/>
        </authorList>
    </citation>
    <scope>NUCLEOTIDE SEQUENCE [LARGE SCALE GENOMIC DNA]</scope>
    <source>
        <tissue evidence="13">Flower</tissue>
    </source>
</reference>
<evidence type="ECO:0000256" key="6">
    <source>
        <dbReference type="ARBA" id="ARBA00022833"/>
    </source>
</evidence>
<proteinExistence type="inferred from homology"/>
<dbReference type="GO" id="GO:0008270">
    <property type="term" value="F:zinc ion binding"/>
    <property type="evidence" value="ECO:0007669"/>
    <property type="project" value="UniProtKB-KW"/>
</dbReference>
<accession>A0AAQ3Q4Q9</accession>
<comment type="subcellular location">
    <subcellularLocation>
        <location evidence="1 9">Nucleus</location>
    </subcellularLocation>
</comment>
<dbReference type="InterPro" id="IPR049808">
    <property type="entry name" value="CONSTANS-like_Bbox1"/>
</dbReference>
<evidence type="ECO:0000256" key="1">
    <source>
        <dbReference type="ARBA" id="ARBA00004123"/>
    </source>
</evidence>
<organism evidence="13 14">
    <name type="scientific">Canna indica</name>
    <name type="common">Indian-shot</name>
    <dbReference type="NCBI Taxonomy" id="4628"/>
    <lineage>
        <taxon>Eukaryota</taxon>
        <taxon>Viridiplantae</taxon>
        <taxon>Streptophyta</taxon>
        <taxon>Embryophyta</taxon>
        <taxon>Tracheophyta</taxon>
        <taxon>Spermatophyta</taxon>
        <taxon>Magnoliopsida</taxon>
        <taxon>Liliopsida</taxon>
        <taxon>Zingiberales</taxon>
        <taxon>Cannaceae</taxon>
        <taxon>Canna</taxon>
    </lineage>
</organism>
<dbReference type="CDD" id="cd19821">
    <property type="entry name" value="Bbox1_BBX-like"/>
    <property type="match status" value="1"/>
</dbReference>
<dbReference type="GO" id="GO:0005634">
    <property type="term" value="C:nucleus"/>
    <property type="evidence" value="ECO:0007669"/>
    <property type="project" value="UniProtKB-SubCell"/>
</dbReference>
<sequence>MGQEAATPRNPVVEERSEIGGGGGGEEDEEARGGTGGESCEFCGAARALLSCRADSARLCLACDRHVHAANSVSSRHRRAPLCDACRAAPASILCSSAPCRALLCSNCDFDAHGRCQPLHDRRPVEGFSGCPSAAELFVALGVGGEEKEVLGGEGDEVGEYLVEDASLWEAQPLLRLVDLVVPNTASHGFQAMAVPSLPKNRNSTCGKYKEEIILQIRELVKLEGYGNDSQGLTEPRIESYSWVSEQNVQTDYAEPTMINSWIATTIKEDVTLEGNQSDCHEAISTMDLLNPCGEYLGSSSVVNLSSLNEPAEVHACTSQASDDINKDHFHSVLDDNKMQKLPPKGVYEITYPDRNSVLSRYKEKRKTRRYDKLIRYESRKVRADSRLRIKGRFAKMNPSH</sequence>
<keyword evidence="3" id="KW-0479">Metal-binding</keyword>
<dbReference type="GO" id="GO:0006355">
    <property type="term" value="P:regulation of DNA-templated transcription"/>
    <property type="evidence" value="ECO:0007669"/>
    <property type="project" value="UniProtKB-ARBA"/>
</dbReference>
<dbReference type="InterPro" id="IPR010402">
    <property type="entry name" value="CCT_domain"/>
</dbReference>
<evidence type="ECO:0000256" key="10">
    <source>
        <dbReference type="SAM" id="MobiDB-lite"/>
    </source>
</evidence>
<dbReference type="AlphaFoldDB" id="A0AAQ3Q4Q9"/>
<evidence type="ECO:0000256" key="8">
    <source>
        <dbReference type="PROSITE-ProRule" id="PRU00024"/>
    </source>
</evidence>
<dbReference type="Pfam" id="PF06203">
    <property type="entry name" value="CCT"/>
    <property type="match status" value="1"/>
</dbReference>
<evidence type="ECO:0008006" key="15">
    <source>
        <dbReference type="Google" id="ProtNLM"/>
    </source>
</evidence>
<evidence type="ECO:0000313" key="13">
    <source>
        <dbReference type="EMBL" id="WOK96007.1"/>
    </source>
</evidence>